<dbReference type="PANTHER" id="PTHR13169">
    <property type="entry name" value="UBIQUITIN-LIKE PROTEIN 3 HCG-1 PROTEIN"/>
    <property type="match status" value="1"/>
</dbReference>
<dbReference type="Pfam" id="PF13881">
    <property type="entry name" value="Rad60-SLD_2"/>
    <property type="match status" value="1"/>
</dbReference>
<evidence type="ECO:0000256" key="6">
    <source>
        <dbReference type="ARBA" id="ARBA00023139"/>
    </source>
</evidence>
<evidence type="ECO:0000256" key="2">
    <source>
        <dbReference type="ARBA" id="ARBA00004193"/>
    </source>
</evidence>
<evidence type="ECO:0000256" key="5">
    <source>
        <dbReference type="ARBA" id="ARBA00023136"/>
    </source>
</evidence>
<dbReference type="PROSITE" id="PS50053">
    <property type="entry name" value="UBIQUITIN_2"/>
    <property type="match status" value="1"/>
</dbReference>
<keyword evidence="4" id="KW-0488">Methylation</keyword>
<dbReference type="PIRSF" id="PIRSF032572">
    <property type="entry name" value="MUB"/>
    <property type="match status" value="1"/>
</dbReference>
<evidence type="ECO:0000256" key="3">
    <source>
        <dbReference type="ARBA" id="ARBA00022475"/>
    </source>
</evidence>
<reference evidence="11 12" key="1">
    <citation type="journal article" date="2013" name="Front. Plant Sci.">
        <title>The Reference Genome of the Halophytic Plant Eutrema salsugineum.</title>
        <authorList>
            <person name="Yang R."/>
            <person name="Jarvis D.E."/>
            <person name="Chen H."/>
            <person name="Beilstein M.A."/>
            <person name="Grimwood J."/>
            <person name="Jenkins J."/>
            <person name="Shu S."/>
            <person name="Prochnik S."/>
            <person name="Xin M."/>
            <person name="Ma C."/>
            <person name="Schmutz J."/>
            <person name="Wing R.A."/>
            <person name="Mitchell-Olds T."/>
            <person name="Schumaker K.S."/>
            <person name="Wang X."/>
        </authorList>
    </citation>
    <scope>NUCLEOTIDE SEQUENCE [LARGE SCALE GENOMIC DNA]</scope>
</reference>
<dbReference type="OrthoDB" id="1043111at2759"/>
<dbReference type="eggNOG" id="ENOG502RZYK">
    <property type="taxonomic scope" value="Eukaryota"/>
</dbReference>
<protein>
    <recommendedName>
        <fullName evidence="9">Membrane-anchored ubiquitin-fold protein</fullName>
    </recommendedName>
</protein>
<proteinExistence type="predicted"/>
<keyword evidence="12" id="KW-1185">Reference proteome</keyword>
<keyword evidence="6" id="KW-0564">Palmitate</keyword>
<organism evidence="11 12">
    <name type="scientific">Eutrema salsugineum</name>
    <name type="common">Saltwater cress</name>
    <name type="synonym">Sisymbrium salsugineum</name>
    <dbReference type="NCBI Taxonomy" id="72664"/>
    <lineage>
        <taxon>Eukaryota</taxon>
        <taxon>Viridiplantae</taxon>
        <taxon>Streptophyta</taxon>
        <taxon>Embryophyta</taxon>
        <taxon>Tracheophyta</taxon>
        <taxon>Spermatophyta</taxon>
        <taxon>Magnoliopsida</taxon>
        <taxon>eudicotyledons</taxon>
        <taxon>Gunneridae</taxon>
        <taxon>Pentapetalae</taxon>
        <taxon>rosids</taxon>
        <taxon>malvids</taxon>
        <taxon>Brassicales</taxon>
        <taxon>Brassicaceae</taxon>
        <taxon>Eutremeae</taxon>
        <taxon>Eutrema</taxon>
    </lineage>
</organism>
<sequence length="128" mass="14160">MAEVKEHLEIKFRLADGSDIGPKSFPDATTVATLKETVVAQWPREKENGPKTVKDVKLISAGRVLENNKTVGDCRSPVCNLSGAVTTMHVLIQPQVTEKEKTKKKKPKNGDLKQNKCVCLCFGYRFSS</sequence>
<keyword evidence="8" id="KW-0636">Prenylation</keyword>
<evidence type="ECO:0000259" key="10">
    <source>
        <dbReference type="PROSITE" id="PS50053"/>
    </source>
</evidence>
<dbReference type="InterPro" id="IPR029071">
    <property type="entry name" value="Ubiquitin-like_domsf"/>
</dbReference>
<evidence type="ECO:0000256" key="8">
    <source>
        <dbReference type="ARBA" id="ARBA00023289"/>
    </source>
</evidence>
<dbReference type="EMBL" id="KI517464">
    <property type="protein sequence ID" value="ESQ41519.1"/>
    <property type="molecule type" value="Genomic_DNA"/>
</dbReference>
<evidence type="ECO:0000313" key="12">
    <source>
        <dbReference type="Proteomes" id="UP000030689"/>
    </source>
</evidence>
<evidence type="ECO:0000256" key="9">
    <source>
        <dbReference type="PIRNR" id="PIRNR032572"/>
    </source>
</evidence>
<dbReference type="GO" id="GO:0005886">
    <property type="term" value="C:plasma membrane"/>
    <property type="evidence" value="ECO:0007669"/>
    <property type="project" value="UniProtKB-SubCell"/>
</dbReference>
<dbReference type="Gene3D" id="3.10.20.90">
    <property type="entry name" value="Phosphatidylinositol 3-kinase Catalytic Subunit, Chain A, domain 1"/>
    <property type="match status" value="1"/>
</dbReference>
<dbReference type="KEGG" id="eus:EUTSA_v10015016mg"/>
<dbReference type="Gramene" id="ESQ41519">
    <property type="protein sequence ID" value="ESQ41519"/>
    <property type="gene ID" value="EUTSA_v10015016mg"/>
</dbReference>
<accession>V4LCX1</accession>
<dbReference type="InterPro" id="IPR040015">
    <property type="entry name" value="UBL3-like"/>
</dbReference>
<dbReference type="SUPFAM" id="SSF54236">
    <property type="entry name" value="Ubiquitin-like"/>
    <property type="match status" value="1"/>
</dbReference>
<dbReference type="InterPro" id="IPR039540">
    <property type="entry name" value="UBL3-like_ubiquitin_dom"/>
</dbReference>
<name>V4LCX1_EUTSA</name>
<feature type="domain" description="Ubiquitin-like" evidence="10">
    <location>
        <begin position="8"/>
        <end position="74"/>
    </location>
</feature>
<gene>
    <name evidence="11" type="ORF">EUTSA_v10015016mg</name>
</gene>
<evidence type="ECO:0000313" key="11">
    <source>
        <dbReference type="EMBL" id="ESQ41519.1"/>
    </source>
</evidence>
<dbReference type="PANTHER" id="PTHR13169:SF26">
    <property type="entry name" value="MEMBRANE-ANCHORED UBIQUITIN-FOLD PROTEIN 2"/>
    <property type="match status" value="1"/>
</dbReference>
<dbReference type="InterPro" id="IPR000626">
    <property type="entry name" value="Ubiquitin-like_dom"/>
</dbReference>
<keyword evidence="7" id="KW-0449">Lipoprotein</keyword>
<dbReference type="AlphaFoldDB" id="V4LCX1"/>
<dbReference type="InterPro" id="IPR017000">
    <property type="entry name" value="MUB"/>
</dbReference>
<evidence type="ECO:0000256" key="7">
    <source>
        <dbReference type="ARBA" id="ARBA00023288"/>
    </source>
</evidence>
<dbReference type="OMA" id="MAEVKDQ"/>
<evidence type="ECO:0000256" key="1">
    <source>
        <dbReference type="ARBA" id="ARBA00002929"/>
    </source>
</evidence>
<keyword evidence="5 9" id="KW-0472">Membrane</keyword>
<dbReference type="Proteomes" id="UP000030689">
    <property type="component" value="Unassembled WGS sequence"/>
</dbReference>
<comment type="function">
    <text evidence="1 9">May serve as docking site to facilitate the association of other proteins to the plasma membrane.</text>
</comment>
<evidence type="ECO:0000256" key="4">
    <source>
        <dbReference type="ARBA" id="ARBA00022481"/>
    </source>
</evidence>
<keyword evidence="3 9" id="KW-1003">Cell membrane</keyword>
<dbReference type="CDD" id="cd01814">
    <property type="entry name" value="Ubl_MUBs_plant"/>
    <property type="match status" value="1"/>
</dbReference>
<comment type="subcellular location">
    <subcellularLocation>
        <location evidence="2">Cell membrane</location>
        <topology evidence="2">Lipid-anchor</topology>
    </subcellularLocation>
</comment>